<dbReference type="InterPro" id="IPR050155">
    <property type="entry name" value="HAD-like_hydrolase_sf"/>
</dbReference>
<dbReference type="Gene3D" id="1.10.150.240">
    <property type="entry name" value="Putative phosphatase, domain 2"/>
    <property type="match status" value="1"/>
</dbReference>
<gene>
    <name evidence="1" type="primary">ppaX</name>
    <name evidence="1" type="ORF">ACFO8Q_13345</name>
</gene>
<dbReference type="Proteomes" id="UP001596002">
    <property type="component" value="Unassembled WGS sequence"/>
</dbReference>
<dbReference type="GO" id="GO:0004427">
    <property type="term" value="F:inorganic diphosphate phosphatase activity"/>
    <property type="evidence" value="ECO:0007669"/>
    <property type="project" value="UniProtKB-EC"/>
</dbReference>
<dbReference type="InterPro" id="IPR036412">
    <property type="entry name" value="HAD-like_sf"/>
</dbReference>
<dbReference type="InterPro" id="IPR023214">
    <property type="entry name" value="HAD_sf"/>
</dbReference>
<dbReference type="Pfam" id="PF13419">
    <property type="entry name" value="HAD_2"/>
    <property type="match status" value="1"/>
</dbReference>
<keyword evidence="2" id="KW-1185">Reference proteome</keyword>
<organism evidence="1 2">
    <name type="scientific">Effusibacillus consociatus</name>
    <dbReference type="NCBI Taxonomy" id="1117041"/>
    <lineage>
        <taxon>Bacteria</taxon>
        <taxon>Bacillati</taxon>
        <taxon>Bacillota</taxon>
        <taxon>Bacilli</taxon>
        <taxon>Bacillales</taxon>
        <taxon>Alicyclobacillaceae</taxon>
        <taxon>Effusibacillus</taxon>
    </lineage>
</organism>
<dbReference type="SFLD" id="SFLDS00003">
    <property type="entry name" value="Haloacid_Dehalogenase"/>
    <property type="match status" value="1"/>
</dbReference>
<keyword evidence="1" id="KW-0378">Hydrolase</keyword>
<dbReference type="SFLD" id="SFLDG01129">
    <property type="entry name" value="C1.5:_HAD__Beta-PGM__Phosphata"/>
    <property type="match status" value="1"/>
</dbReference>
<dbReference type="NCBIfam" id="TIGR01549">
    <property type="entry name" value="HAD-SF-IA-v1"/>
    <property type="match status" value="1"/>
</dbReference>
<dbReference type="InterPro" id="IPR041492">
    <property type="entry name" value="HAD_2"/>
</dbReference>
<reference evidence="2" key="1">
    <citation type="journal article" date="2019" name="Int. J. Syst. Evol. Microbiol.">
        <title>The Global Catalogue of Microorganisms (GCM) 10K type strain sequencing project: providing services to taxonomists for standard genome sequencing and annotation.</title>
        <authorList>
            <consortium name="The Broad Institute Genomics Platform"/>
            <consortium name="The Broad Institute Genome Sequencing Center for Infectious Disease"/>
            <person name="Wu L."/>
            <person name="Ma J."/>
        </authorList>
    </citation>
    <scope>NUCLEOTIDE SEQUENCE [LARGE SCALE GENOMIC DNA]</scope>
    <source>
        <strain evidence="2">WYCCWR 12678</strain>
    </source>
</reference>
<dbReference type="NCBIfam" id="NF009804">
    <property type="entry name" value="PRK13288.1"/>
    <property type="match status" value="1"/>
</dbReference>
<dbReference type="PANTHER" id="PTHR43434:SF26">
    <property type="entry name" value="PYROPHOSPHATASE PPAX"/>
    <property type="match status" value="1"/>
</dbReference>
<protein>
    <submittedName>
        <fullName evidence="1">Pyrophosphatase PpaX</fullName>
        <ecNumber evidence="1">3.6.1.1</ecNumber>
    </submittedName>
</protein>
<dbReference type="EMBL" id="JBHSHC010000099">
    <property type="protein sequence ID" value="MFC4768333.1"/>
    <property type="molecule type" value="Genomic_DNA"/>
</dbReference>
<dbReference type="EC" id="3.6.1.1" evidence="1"/>
<accession>A0ABV9Q340</accession>
<evidence type="ECO:0000313" key="1">
    <source>
        <dbReference type="EMBL" id="MFC4768333.1"/>
    </source>
</evidence>
<dbReference type="PRINTS" id="PR00413">
    <property type="entry name" value="HADHALOGNASE"/>
</dbReference>
<proteinExistence type="predicted"/>
<dbReference type="Gene3D" id="3.40.50.1000">
    <property type="entry name" value="HAD superfamily/HAD-like"/>
    <property type="match status" value="1"/>
</dbReference>
<dbReference type="RefSeq" id="WP_380026287.1">
    <property type="nucleotide sequence ID" value="NZ_JBHSHC010000099.1"/>
</dbReference>
<comment type="caution">
    <text evidence="1">The sequence shown here is derived from an EMBL/GenBank/DDBJ whole genome shotgun (WGS) entry which is preliminary data.</text>
</comment>
<name>A0ABV9Q340_9BACL</name>
<sequence>MRYPYILFDLDGTLIDTNELILQSFEHTLEHYFPGRYTRKDVLPYMGEPLVKQLGRWAEPERVPEMAGTYRNYNVEQHDRLVAIFPDVQEVLEELKNLGCRMAVVTSKMRLTAEMGLRRFGLERYMGTIITIEDTEKHKPDPEPLLLAMKRLGADPVKTLMVGDSPYDILGGQSAGTATCGVAWSLRGREGLTRYKPDYLIEDMKQLVEIVRG</sequence>
<dbReference type="SFLD" id="SFLDG01135">
    <property type="entry name" value="C1.5.6:_HAD__Beta-PGM__Phospha"/>
    <property type="match status" value="1"/>
</dbReference>
<dbReference type="CDD" id="cd02616">
    <property type="entry name" value="HAD_PPase"/>
    <property type="match status" value="1"/>
</dbReference>
<evidence type="ECO:0000313" key="2">
    <source>
        <dbReference type="Proteomes" id="UP001596002"/>
    </source>
</evidence>
<dbReference type="PANTHER" id="PTHR43434">
    <property type="entry name" value="PHOSPHOGLYCOLATE PHOSPHATASE"/>
    <property type="match status" value="1"/>
</dbReference>
<dbReference type="NCBIfam" id="TIGR01509">
    <property type="entry name" value="HAD-SF-IA-v3"/>
    <property type="match status" value="1"/>
</dbReference>
<dbReference type="InterPro" id="IPR023198">
    <property type="entry name" value="PGP-like_dom2"/>
</dbReference>
<dbReference type="InterPro" id="IPR006439">
    <property type="entry name" value="HAD-SF_hydro_IA"/>
</dbReference>
<dbReference type="SUPFAM" id="SSF56784">
    <property type="entry name" value="HAD-like"/>
    <property type="match status" value="1"/>
</dbReference>